<keyword evidence="1" id="KW-0472">Membrane</keyword>
<keyword evidence="1" id="KW-0812">Transmembrane</keyword>
<evidence type="ECO:0000256" key="1">
    <source>
        <dbReference type="SAM" id="Phobius"/>
    </source>
</evidence>
<dbReference type="AlphaFoldDB" id="A0A975U969"/>
<keyword evidence="3" id="KW-1185">Reference proteome</keyword>
<organism evidence="2 3">
    <name type="scientific">Vibrio ostreae</name>
    <dbReference type="NCBI Taxonomy" id="2841925"/>
    <lineage>
        <taxon>Bacteria</taxon>
        <taxon>Pseudomonadati</taxon>
        <taxon>Pseudomonadota</taxon>
        <taxon>Gammaproteobacteria</taxon>
        <taxon>Vibrionales</taxon>
        <taxon>Vibrionaceae</taxon>
        <taxon>Vibrio</taxon>
    </lineage>
</organism>
<name>A0A975U969_9VIBR</name>
<accession>A0A975U969</accession>
<feature type="transmembrane region" description="Helical" evidence="1">
    <location>
        <begin position="22"/>
        <end position="46"/>
    </location>
</feature>
<evidence type="ECO:0000313" key="2">
    <source>
        <dbReference type="EMBL" id="QXO17240.1"/>
    </source>
</evidence>
<feature type="transmembrane region" description="Helical" evidence="1">
    <location>
        <begin position="53"/>
        <end position="73"/>
    </location>
</feature>
<reference evidence="2" key="1">
    <citation type="submission" date="2021-06" db="EMBL/GenBank/DDBJ databases">
        <title>Vibrio nov. sp., novel gut bacterium isolated from Yellow Sea oyster.</title>
        <authorList>
            <person name="Muhammad N."/>
            <person name="Nguyen T.H."/>
            <person name="Lee Y.-J."/>
            <person name="Ko J."/>
            <person name="Kim S.-G."/>
        </authorList>
    </citation>
    <scope>NUCLEOTIDE SEQUENCE</scope>
    <source>
        <strain evidence="2">OG9-811</strain>
    </source>
</reference>
<evidence type="ECO:0000313" key="3">
    <source>
        <dbReference type="Proteomes" id="UP000694232"/>
    </source>
</evidence>
<keyword evidence="1" id="KW-1133">Transmembrane helix</keyword>
<dbReference type="EMBL" id="CP076643">
    <property type="protein sequence ID" value="QXO17240.1"/>
    <property type="molecule type" value="Genomic_DNA"/>
</dbReference>
<dbReference type="Proteomes" id="UP000694232">
    <property type="component" value="Chromosome 1"/>
</dbReference>
<sequence length="106" mass="12111">MAVLVNGILNYLFIPKYGANGAAIASLISFFVLFILRTEISSLIWLSFPRAKYYTITIFFIAVSIVMALYSNSRLLSELIWMLCLSLTMILSRKTLSKYINYIKHS</sequence>
<dbReference type="KEGG" id="vos:KNV97_17835"/>
<dbReference type="RefSeq" id="WP_218562477.1">
    <property type="nucleotide sequence ID" value="NZ_CP076643.1"/>
</dbReference>
<proteinExistence type="predicted"/>
<protein>
    <submittedName>
        <fullName evidence="2">Polysaccharide biosynthesis C-terminal domain-containing protein</fullName>
    </submittedName>
</protein>
<gene>
    <name evidence="2" type="ORF">KNV97_17835</name>
</gene>